<comment type="caution">
    <text evidence="1">The sequence shown here is derived from an EMBL/GenBank/DDBJ whole genome shotgun (WGS) entry which is preliminary data.</text>
</comment>
<evidence type="ECO:0000313" key="1">
    <source>
        <dbReference type="EMBL" id="KHF97245.1"/>
    </source>
</evidence>
<dbReference type="Proteomes" id="UP000032142">
    <property type="component" value="Unassembled WGS sequence"/>
</dbReference>
<dbReference type="AlphaFoldDB" id="A0A0B0MEB9"/>
<protein>
    <submittedName>
        <fullName evidence="1">Uncharacterized protein</fullName>
    </submittedName>
</protein>
<sequence>MPCSPISPVSALICENFLQMLLGASFSQLFPMSVSSLVSFRHCQTPHIFLQC</sequence>
<accession>A0A0B0MEB9</accession>
<evidence type="ECO:0000313" key="2">
    <source>
        <dbReference type="Proteomes" id="UP000032142"/>
    </source>
</evidence>
<keyword evidence="2" id="KW-1185">Reference proteome</keyword>
<gene>
    <name evidence="1" type="ORF">F383_36620</name>
</gene>
<name>A0A0B0MEB9_GOSAR</name>
<reference evidence="2" key="1">
    <citation type="submission" date="2014-09" db="EMBL/GenBank/DDBJ databases">
        <authorList>
            <person name="Mudge J."/>
            <person name="Ramaraj T."/>
            <person name="Lindquist I.E."/>
            <person name="Bharti A.K."/>
            <person name="Sundararajan A."/>
            <person name="Cameron C.T."/>
            <person name="Woodward J.E."/>
            <person name="May G.D."/>
            <person name="Brubaker C."/>
            <person name="Broadhvest J."/>
            <person name="Wilkins T.A."/>
        </authorList>
    </citation>
    <scope>NUCLEOTIDE SEQUENCE</scope>
    <source>
        <strain evidence="2">cv. AKA8401</strain>
    </source>
</reference>
<organism evidence="1 2">
    <name type="scientific">Gossypium arboreum</name>
    <name type="common">Tree cotton</name>
    <name type="synonym">Gossypium nanking</name>
    <dbReference type="NCBI Taxonomy" id="29729"/>
    <lineage>
        <taxon>Eukaryota</taxon>
        <taxon>Viridiplantae</taxon>
        <taxon>Streptophyta</taxon>
        <taxon>Embryophyta</taxon>
        <taxon>Tracheophyta</taxon>
        <taxon>Spermatophyta</taxon>
        <taxon>Magnoliopsida</taxon>
        <taxon>eudicotyledons</taxon>
        <taxon>Gunneridae</taxon>
        <taxon>Pentapetalae</taxon>
        <taxon>rosids</taxon>
        <taxon>malvids</taxon>
        <taxon>Malvales</taxon>
        <taxon>Malvaceae</taxon>
        <taxon>Malvoideae</taxon>
        <taxon>Gossypium</taxon>
    </lineage>
</organism>
<dbReference type="EMBL" id="JRRC01000682">
    <property type="protein sequence ID" value="KHF97245.1"/>
    <property type="molecule type" value="Genomic_DNA"/>
</dbReference>
<proteinExistence type="predicted"/>